<dbReference type="Proteomes" id="UP000054477">
    <property type="component" value="Unassembled WGS sequence"/>
</dbReference>
<evidence type="ECO:0000259" key="1">
    <source>
        <dbReference type="PROSITE" id="PS50181"/>
    </source>
</evidence>
<protein>
    <submittedName>
        <fullName evidence="2">Unplaced genomic scaffold K443scaffold_130, whole genome shotgun sequence</fullName>
    </submittedName>
</protein>
<evidence type="ECO:0000313" key="3">
    <source>
        <dbReference type="Proteomes" id="UP000054477"/>
    </source>
</evidence>
<dbReference type="EMBL" id="KN838665">
    <property type="protein sequence ID" value="KIJ98613.1"/>
    <property type="molecule type" value="Genomic_DNA"/>
</dbReference>
<dbReference type="InterPro" id="IPR001810">
    <property type="entry name" value="F-box_dom"/>
</dbReference>
<dbReference type="HOGENOM" id="CLU_027357_0_0_1"/>
<organism evidence="2 3">
    <name type="scientific">Laccaria amethystina LaAM-08-1</name>
    <dbReference type="NCBI Taxonomy" id="1095629"/>
    <lineage>
        <taxon>Eukaryota</taxon>
        <taxon>Fungi</taxon>
        <taxon>Dikarya</taxon>
        <taxon>Basidiomycota</taxon>
        <taxon>Agaricomycotina</taxon>
        <taxon>Agaricomycetes</taxon>
        <taxon>Agaricomycetidae</taxon>
        <taxon>Agaricales</taxon>
        <taxon>Agaricineae</taxon>
        <taxon>Hydnangiaceae</taxon>
        <taxon>Laccaria</taxon>
    </lineage>
</organism>
<reference evidence="2 3" key="1">
    <citation type="submission" date="2014-04" db="EMBL/GenBank/DDBJ databases">
        <authorList>
            <consortium name="DOE Joint Genome Institute"/>
            <person name="Kuo A."/>
            <person name="Kohler A."/>
            <person name="Nagy L.G."/>
            <person name="Floudas D."/>
            <person name="Copeland A."/>
            <person name="Barry K.W."/>
            <person name="Cichocki N."/>
            <person name="Veneault-Fourrey C."/>
            <person name="LaButti K."/>
            <person name="Lindquist E.A."/>
            <person name="Lipzen A."/>
            <person name="Lundell T."/>
            <person name="Morin E."/>
            <person name="Murat C."/>
            <person name="Sun H."/>
            <person name="Tunlid A."/>
            <person name="Henrissat B."/>
            <person name="Grigoriev I.V."/>
            <person name="Hibbett D.S."/>
            <person name="Martin F."/>
            <person name="Nordberg H.P."/>
            <person name="Cantor M.N."/>
            <person name="Hua S.X."/>
        </authorList>
    </citation>
    <scope>NUCLEOTIDE SEQUENCE [LARGE SCALE GENOMIC DNA]</scope>
    <source>
        <strain evidence="2 3">LaAM-08-1</strain>
    </source>
</reference>
<gene>
    <name evidence="2" type="ORF">K443DRAFT_680641</name>
</gene>
<proteinExistence type="predicted"/>
<dbReference type="InterPro" id="IPR036047">
    <property type="entry name" value="F-box-like_dom_sf"/>
</dbReference>
<dbReference type="Pfam" id="PF12937">
    <property type="entry name" value="F-box-like"/>
    <property type="match status" value="1"/>
</dbReference>
<name>A0A0C9XAW4_9AGAR</name>
<sequence>MKRRLRRKVEINGPLGQTPSVYATITDLPDELVEKIVEDLDDNGSICRLSLTCKRLHFLVLPTFFSRNKLENLQNGFFHCHHPVPELLEATRTALFIRNLSTCTFYFTPGIEQVISDTSSLRGLLARIPPVGEILLGLPEYIRCLYGPQGVRTMAKWGREFLKLLETIAKSGCRDLRLLDPISHLPNYFTPNTLYVTIPPPAKPTGTKARGTRNSGGIRAHPHLTGMSTIQILSPRLFQPFFIGWIIDMLEMNRESLVCIHLNVTSISPDLLSRISESMNLPVVQEVKISSRFNLVWEGLCSFLNRHPSITSLYLDGILPVNDPQIPNPPVILPYLTQLTAISPIVTLLLQHRNRVPFLSSVHVLRNGWKAPSKSDPLPAIASHAHISSLQLSNILVGDICSTLRRHIHEDRSTRIITSLVHIRSVILDQSIKSTNATTLTVKRWLYLFPYLEHVSLSFCLLDARLKLSDEERLGVVNEFATQFAADRPTMKTLSVRCVLTVNLDDLRRMPGFKDTLSVGSRKSNRVLNKKECTCK</sequence>
<evidence type="ECO:0000313" key="2">
    <source>
        <dbReference type="EMBL" id="KIJ98613.1"/>
    </source>
</evidence>
<dbReference type="SUPFAM" id="SSF81383">
    <property type="entry name" value="F-box domain"/>
    <property type="match status" value="1"/>
</dbReference>
<reference evidence="3" key="2">
    <citation type="submission" date="2015-01" db="EMBL/GenBank/DDBJ databases">
        <title>Evolutionary Origins and Diversification of the Mycorrhizal Mutualists.</title>
        <authorList>
            <consortium name="DOE Joint Genome Institute"/>
            <consortium name="Mycorrhizal Genomics Consortium"/>
            <person name="Kohler A."/>
            <person name="Kuo A."/>
            <person name="Nagy L.G."/>
            <person name="Floudas D."/>
            <person name="Copeland A."/>
            <person name="Barry K.W."/>
            <person name="Cichocki N."/>
            <person name="Veneault-Fourrey C."/>
            <person name="LaButti K."/>
            <person name="Lindquist E.A."/>
            <person name="Lipzen A."/>
            <person name="Lundell T."/>
            <person name="Morin E."/>
            <person name="Murat C."/>
            <person name="Riley R."/>
            <person name="Ohm R."/>
            <person name="Sun H."/>
            <person name="Tunlid A."/>
            <person name="Henrissat B."/>
            <person name="Grigoriev I.V."/>
            <person name="Hibbett D.S."/>
            <person name="Martin F."/>
        </authorList>
    </citation>
    <scope>NUCLEOTIDE SEQUENCE [LARGE SCALE GENOMIC DNA]</scope>
    <source>
        <strain evidence="3">LaAM-08-1</strain>
    </source>
</reference>
<keyword evidence="3" id="KW-1185">Reference proteome</keyword>
<accession>A0A0C9XAW4</accession>
<dbReference type="PROSITE" id="PS50181">
    <property type="entry name" value="FBOX"/>
    <property type="match status" value="1"/>
</dbReference>
<dbReference type="AlphaFoldDB" id="A0A0C9XAW4"/>
<dbReference type="OrthoDB" id="2635672at2759"/>
<feature type="domain" description="F-box" evidence="1">
    <location>
        <begin position="22"/>
        <end position="68"/>
    </location>
</feature>
<dbReference type="CDD" id="cd09917">
    <property type="entry name" value="F-box_SF"/>
    <property type="match status" value="1"/>
</dbReference>